<dbReference type="OrthoDB" id="5414282at2"/>
<gene>
    <name evidence="3" type="ORF">SAMN05216233_101325</name>
</gene>
<dbReference type="PANTHER" id="PTHR43884:SF12">
    <property type="entry name" value="ISOVALERYL-COA DEHYDROGENASE, MITOCHONDRIAL-RELATED"/>
    <property type="match status" value="1"/>
</dbReference>
<dbReference type="InterPro" id="IPR009100">
    <property type="entry name" value="AcylCoA_DH/oxidase_NM_dom_sf"/>
</dbReference>
<organism evidence="3 4">
    <name type="scientific">Desulfoluna spongiiphila</name>
    <dbReference type="NCBI Taxonomy" id="419481"/>
    <lineage>
        <taxon>Bacteria</taxon>
        <taxon>Pseudomonadati</taxon>
        <taxon>Thermodesulfobacteriota</taxon>
        <taxon>Desulfobacteria</taxon>
        <taxon>Desulfobacterales</taxon>
        <taxon>Desulfolunaceae</taxon>
        <taxon>Desulfoluna</taxon>
    </lineage>
</organism>
<dbReference type="STRING" id="419481.SAMN05216233_101325"/>
<dbReference type="SUPFAM" id="SSF56645">
    <property type="entry name" value="Acyl-CoA dehydrogenase NM domain-like"/>
    <property type="match status" value="1"/>
</dbReference>
<proteinExistence type="predicted"/>
<evidence type="ECO:0000259" key="2">
    <source>
        <dbReference type="Pfam" id="PF02771"/>
    </source>
</evidence>
<dbReference type="AlphaFoldDB" id="A0A1G5AN17"/>
<dbReference type="InterPro" id="IPR006091">
    <property type="entry name" value="Acyl-CoA_Oxase/DH_mid-dom"/>
</dbReference>
<evidence type="ECO:0000259" key="1">
    <source>
        <dbReference type="Pfam" id="PF02770"/>
    </source>
</evidence>
<dbReference type="InterPro" id="IPR037069">
    <property type="entry name" value="AcylCoA_DH/ox_N_sf"/>
</dbReference>
<dbReference type="EMBL" id="FMUX01000001">
    <property type="protein sequence ID" value="SCX79289.1"/>
    <property type="molecule type" value="Genomic_DNA"/>
</dbReference>
<feature type="domain" description="Acyl-CoA oxidase/dehydrogenase middle" evidence="1">
    <location>
        <begin position="125"/>
        <end position="201"/>
    </location>
</feature>
<feature type="domain" description="Acyl-CoA dehydrogenase/oxidase N-terminal" evidence="2">
    <location>
        <begin position="23"/>
        <end position="120"/>
    </location>
</feature>
<evidence type="ECO:0000313" key="4">
    <source>
        <dbReference type="Proteomes" id="UP000198870"/>
    </source>
</evidence>
<name>A0A1G5AN17_9BACT</name>
<dbReference type="Gene3D" id="1.10.540.10">
    <property type="entry name" value="Acyl-CoA dehydrogenase/oxidase, N-terminal domain"/>
    <property type="match status" value="1"/>
</dbReference>
<dbReference type="Proteomes" id="UP000198870">
    <property type="component" value="Unassembled WGS sequence"/>
</dbReference>
<accession>A0A1G5AN17</accession>
<dbReference type="Pfam" id="PF02771">
    <property type="entry name" value="Acyl-CoA_dh_N"/>
    <property type="match status" value="1"/>
</dbReference>
<reference evidence="3 4" key="1">
    <citation type="submission" date="2016-10" db="EMBL/GenBank/DDBJ databases">
        <authorList>
            <person name="de Groot N.N."/>
        </authorList>
    </citation>
    <scope>NUCLEOTIDE SEQUENCE [LARGE SCALE GENOMIC DNA]</scope>
    <source>
        <strain evidence="3 4">AA1</strain>
    </source>
</reference>
<dbReference type="InterPro" id="IPR013786">
    <property type="entry name" value="AcylCoA_DH/ox_N"/>
</dbReference>
<dbReference type="Gene3D" id="2.40.110.10">
    <property type="entry name" value="Butyryl-CoA Dehydrogenase, subunit A, domain 2"/>
    <property type="match status" value="1"/>
</dbReference>
<dbReference type="GO" id="GO:0003995">
    <property type="term" value="F:acyl-CoA dehydrogenase activity"/>
    <property type="evidence" value="ECO:0007669"/>
    <property type="project" value="TreeGrafter"/>
</dbReference>
<keyword evidence="4" id="KW-1185">Reference proteome</keyword>
<protein>
    <submittedName>
        <fullName evidence="3">Acyl-CoA dehydrogenase</fullName>
    </submittedName>
</protein>
<dbReference type="PANTHER" id="PTHR43884">
    <property type="entry name" value="ACYL-COA DEHYDROGENASE"/>
    <property type="match status" value="1"/>
</dbReference>
<dbReference type="InterPro" id="IPR046373">
    <property type="entry name" value="Acyl-CoA_Oxase/DH_mid-dom_sf"/>
</dbReference>
<sequence length="380" mass="40106">MMHRGGSMGEWMDEIITRFSEQAALVWAEQETLEDDAMFRRLWNLAGETGLCRVGIPEAHGGVGGGGPEISEMLRRLTLKTGNLGLPLALMISQLVAHFMVGALGSEDQKAAWLPPMAEGRFPSAFAVSEPKVGAHPGKLSTHAEKIDGQWCLAGKKSYISNGPMAGLVVTIAVVGEEKGRKQFSAFLLGGDTPGVDRSDAMALPFFRPALHGNIRLDGVSLGAGTVLGHPGEAYAELVLPFRRYEDAMMMGCVVGAFRFVLDRLGDAVANPDDAVCETAGTLAAHVTALERVARVSADLTADPSPEAVEESTALLLHFRQVAGCCRTLVASLEESGFPLDDPSRAVMEDLAASSGIAANIARAKQVKLGRACLAAGKGL</sequence>
<dbReference type="Pfam" id="PF02770">
    <property type="entry name" value="Acyl-CoA_dh_M"/>
    <property type="match status" value="1"/>
</dbReference>
<evidence type="ECO:0000313" key="3">
    <source>
        <dbReference type="EMBL" id="SCX79289.1"/>
    </source>
</evidence>
<dbReference type="GO" id="GO:0050660">
    <property type="term" value="F:flavin adenine dinucleotide binding"/>
    <property type="evidence" value="ECO:0007669"/>
    <property type="project" value="InterPro"/>
</dbReference>